<dbReference type="Gene3D" id="3.30.559.10">
    <property type="entry name" value="Chloramphenicol acetyltransferase-like domain"/>
    <property type="match status" value="1"/>
</dbReference>
<dbReference type="Gene3D" id="4.10.320.10">
    <property type="entry name" value="E3-binding domain"/>
    <property type="match status" value="1"/>
</dbReference>
<evidence type="ECO:0000256" key="6">
    <source>
        <dbReference type="RuleBase" id="RU003423"/>
    </source>
</evidence>
<dbReference type="InterPro" id="IPR036625">
    <property type="entry name" value="E3-bd_dom_sf"/>
</dbReference>
<proteinExistence type="inferred from homology"/>
<dbReference type="InterPro" id="IPR004167">
    <property type="entry name" value="PSBD"/>
</dbReference>
<evidence type="ECO:0000259" key="9">
    <source>
        <dbReference type="PROSITE" id="PS51826"/>
    </source>
</evidence>
<dbReference type="InterPro" id="IPR001078">
    <property type="entry name" value="2-oxoacid_DH_actylTfrase"/>
</dbReference>
<dbReference type="PROSITE" id="PS00189">
    <property type="entry name" value="LIPOYL"/>
    <property type="match status" value="1"/>
</dbReference>
<keyword evidence="11" id="KW-1185">Reference proteome</keyword>
<keyword evidence="4 6" id="KW-0450">Lipoyl</keyword>
<keyword evidence="5 6" id="KW-0012">Acyltransferase</keyword>
<dbReference type="PANTHER" id="PTHR43178:SF5">
    <property type="entry name" value="LIPOAMIDE ACYLTRANSFERASE COMPONENT OF BRANCHED-CHAIN ALPHA-KETO ACID DEHYDROGENASE COMPLEX, MITOCHONDRIAL"/>
    <property type="match status" value="1"/>
</dbReference>
<dbReference type="PROSITE" id="PS50968">
    <property type="entry name" value="BIOTINYL_LIPOYL"/>
    <property type="match status" value="1"/>
</dbReference>
<evidence type="ECO:0000256" key="2">
    <source>
        <dbReference type="ARBA" id="ARBA00007317"/>
    </source>
</evidence>
<evidence type="ECO:0000313" key="10">
    <source>
        <dbReference type="EMBL" id="MCG2620400.1"/>
    </source>
</evidence>
<feature type="domain" description="Peripheral subunit-binding (PSBD)" evidence="9">
    <location>
        <begin position="179"/>
        <end position="216"/>
    </location>
</feature>
<dbReference type="SUPFAM" id="SSF51230">
    <property type="entry name" value="Single hybrid motif"/>
    <property type="match status" value="1"/>
</dbReference>
<dbReference type="PROSITE" id="PS51826">
    <property type="entry name" value="PSBD"/>
    <property type="match status" value="1"/>
</dbReference>
<protein>
    <recommendedName>
        <fullName evidence="6">Dihydrolipoamide acetyltransferase component of pyruvate dehydrogenase complex</fullName>
        <ecNumber evidence="6">2.3.1.-</ecNumber>
    </recommendedName>
</protein>
<dbReference type="InterPro" id="IPR050743">
    <property type="entry name" value="2-oxoacid_DH_E2_comp"/>
</dbReference>
<sequence length="476" mass="48705">MAIKVFTLPDLGEGLTESDIVGWRVAEGDSVALNQVLGEVETAKAVVELPSPFAGVVRKLHGAPGTTVRVGEPIVSFEVAGEAAGDEPAAGRPAAPPAAGYVRPEREANLVGYGAAAETGERPVRRRRTFDGGGPAAGSAEPAASPAAQPVPPAPQAPPAAQAPPAPPAPAPDLGTRPRSTPPVRKLARDLGVDLAQVPGSGSNGLVTRADVEGYTAPRAPSAPPAPAGAEAVPAGRWLAGAAEREARIPIQGVRKATAAAMVASAFTAPQATVFLTVDATASMDLLEKLRADHAFAGLRLTPLVLAAKALCLALERNPALNWRWDTEHGQIVQQNYVNLGIATASERGLTVPNIKDAHTLDLRSLAAALADLVETARAARTTPQQLTGGTISITNVGVLGVDAGTPILNPGEAAILAIGAVRRLPWEYRGTVALRQVLTLGLTFDHRLVDGAQASACLADVGAILADPGMVLTMV</sequence>
<evidence type="ECO:0000256" key="3">
    <source>
        <dbReference type="ARBA" id="ARBA00022679"/>
    </source>
</evidence>
<evidence type="ECO:0000256" key="5">
    <source>
        <dbReference type="ARBA" id="ARBA00023315"/>
    </source>
</evidence>
<dbReference type="InterPro" id="IPR023213">
    <property type="entry name" value="CAT-like_dom_sf"/>
</dbReference>
<evidence type="ECO:0000259" key="8">
    <source>
        <dbReference type="PROSITE" id="PS50968"/>
    </source>
</evidence>
<dbReference type="Pfam" id="PF00198">
    <property type="entry name" value="2-oxoacid_dh"/>
    <property type="match status" value="1"/>
</dbReference>
<evidence type="ECO:0000256" key="4">
    <source>
        <dbReference type="ARBA" id="ARBA00022823"/>
    </source>
</evidence>
<dbReference type="CDD" id="cd06849">
    <property type="entry name" value="lipoyl_domain"/>
    <property type="match status" value="1"/>
</dbReference>
<comment type="similarity">
    <text evidence="2 6">Belongs to the 2-oxoacid dehydrogenase family.</text>
</comment>
<dbReference type="EMBL" id="JAKLTQ010000001">
    <property type="protein sequence ID" value="MCG2620400.1"/>
    <property type="molecule type" value="Genomic_DNA"/>
</dbReference>
<organism evidence="10 11">
    <name type="scientific">Arthrobacter hankyongi</name>
    <dbReference type="NCBI Taxonomy" id="2904801"/>
    <lineage>
        <taxon>Bacteria</taxon>
        <taxon>Bacillati</taxon>
        <taxon>Actinomycetota</taxon>
        <taxon>Actinomycetes</taxon>
        <taxon>Micrococcales</taxon>
        <taxon>Micrococcaceae</taxon>
        <taxon>Arthrobacter</taxon>
    </lineage>
</organism>
<feature type="compositionally biased region" description="Pro residues" evidence="7">
    <location>
        <begin position="149"/>
        <end position="171"/>
    </location>
</feature>
<dbReference type="SUPFAM" id="SSF47005">
    <property type="entry name" value="Peripheral subunit-binding domain of 2-oxo acid dehydrogenase complex"/>
    <property type="match status" value="1"/>
</dbReference>
<dbReference type="Pfam" id="PF02817">
    <property type="entry name" value="E3_binding"/>
    <property type="match status" value="1"/>
</dbReference>
<dbReference type="InterPro" id="IPR011053">
    <property type="entry name" value="Single_hybrid_motif"/>
</dbReference>
<comment type="caution">
    <text evidence="10">The sequence shown here is derived from an EMBL/GenBank/DDBJ whole genome shotgun (WGS) entry which is preliminary data.</text>
</comment>
<dbReference type="Gene3D" id="2.40.50.100">
    <property type="match status" value="1"/>
</dbReference>
<feature type="region of interest" description="Disordered" evidence="7">
    <location>
        <begin position="112"/>
        <end position="184"/>
    </location>
</feature>
<dbReference type="InterPro" id="IPR000089">
    <property type="entry name" value="Biotin_lipoyl"/>
</dbReference>
<dbReference type="InterPro" id="IPR003016">
    <property type="entry name" value="2-oxoA_DH_lipoyl-BS"/>
</dbReference>
<feature type="compositionally biased region" description="Low complexity" evidence="7">
    <location>
        <begin position="137"/>
        <end position="148"/>
    </location>
</feature>
<evidence type="ECO:0000313" key="11">
    <source>
        <dbReference type="Proteomes" id="UP001165368"/>
    </source>
</evidence>
<gene>
    <name evidence="10" type="ORF">LVY72_00555</name>
</gene>
<dbReference type="EC" id="2.3.1.-" evidence="6"/>
<dbReference type="RefSeq" id="WP_237817503.1">
    <property type="nucleotide sequence ID" value="NZ_JAKLTQ010000001.1"/>
</dbReference>
<name>A0ABS9L152_9MICC</name>
<evidence type="ECO:0000256" key="1">
    <source>
        <dbReference type="ARBA" id="ARBA00001938"/>
    </source>
</evidence>
<evidence type="ECO:0000256" key="7">
    <source>
        <dbReference type="SAM" id="MobiDB-lite"/>
    </source>
</evidence>
<dbReference type="Proteomes" id="UP001165368">
    <property type="component" value="Unassembled WGS sequence"/>
</dbReference>
<accession>A0ABS9L152</accession>
<reference evidence="10" key="1">
    <citation type="submission" date="2022-01" db="EMBL/GenBank/DDBJ databases">
        <authorList>
            <person name="Jo J.-H."/>
            <person name="Im W.-T."/>
        </authorList>
    </citation>
    <scope>NUCLEOTIDE SEQUENCE</scope>
    <source>
        <strain evidence="10">I2-34</strain>
    </source>
</reference>
<dbReference type="SUPFAM" id="SSF52777">
    <property type="entry name" value="CoA-dependent acyltransferases"/>
    <property type="match status" value="1"/>
</dbReference>
<dbReference type="PANTHER" id="PTHR43178">
    <property type="entry name" value="DIHYDROLIPOAMIDE ACETYLTRANSFERASE COMPONENT OF PYRUVATE DEHYDROGENASE COMPLEX"/>
    <property type="match status" value="1"/>
</dbReference>
<comment type="cofactor">
    <cofactor evidence="1 6">
        <name>(R)-lipoate</name>
        <dbReference type="ChEBI" id="CHEBI:83088"/>
    </cofactor>
</comment>
<dbReference type="Pfam" id="PF00364">
    <property type="entry name" value="Biotin_lipoyl"/>
    <property type="match status" value="1"/>
</dbReference>
<feature type="domain" description="Lipoyl-binding" evidence="8">
    <location>
        <begin position="3"/>
        <end position="78"/>
    </location>
</feature>
<keyword evidence="3 6" id="KW-0808">Transferase</keyword>